<keyword evidence="3" id="KW-1185">Reference proteome</keyword>
<reference evidence="2" key="2">
    <citation type="submission" date="2023-05" db="EMBL/GenBank/DDBJ databases">
        <authorList>
            <person name="Fouks B."/>
        </authorList>
    </citation>
    <scope>NUCLEOTIDE SEQUENCE</scope>
    <source>
        <strain evidence="2">Stay&amp;Tobe</strain>
        <tissue evidence="2">Testes</tissue>
    </source>
</reference>
<evidence type="ECO:0000313" key="3">
    <source>
        <dbReference type="Proteomes" id="UP001233999"/>
    </source>
</evidence>
<feature type="non-terminal residue" evidence="2">
    <location>
        <position position="1"/>
    </location>
</feature>
<reference evidence="2" key="1">
    <citation type="journal article" date="2023" name="IScience">
        <title>Live-bearing cockroach genome reveals convergent evolutionary mechanisms linked to viviparity in insects and beyond.</title>
        <authorList>
            <person name="Fouks B."/>
            <person name="Harrison M.C."/>
            <person name="Mikhailova A.A."/>
            <person name="Marchal E."/>
            <person name="English S."/>
            <person name="Carruthers M."/>
            <person name="Jennings E.C."/>
            <person name="Chiamaka E.L."/>
            <person name="Frigard R.A."/>
            <person name="Pippel M."/>
            <person name="Attardo G.M."/>
            <person name="Benoit J.B."/>
            <person name="Bornberg-Bauer E."/>
            <person name="Tobe S.S."/>
        </authorList>
    </citation>
    <scope>NUCLEOTIDE SEQUENCE</scope>
    <source>
        <strain evidence="2">Stay&amp;Tobe</strain>
    </source>
</reference>
<sequence>SIFILLNEYHFPNCQFQRFIQLFQKFRFFFNFMMFYAYFLLSGMLIFIGYPFTYNTCCIIKIF</sequence>
<dbReference type="AlphaFoldDB" id="A0AAD8EQ64"/>
<accession>A0AAD8EQ64</accession>
<gene>
    <name evidence="2" type="ORF">L9F63_010432</name>
</gene>
<dbReference type="EMBL" id="JASPKZ010000835">
    <property type="protein sequence ID" value="KAJ9599095.1"/>
    <property type="molecule type" value="Genomic_DNA"/>
</dbReference>
<feature type="non-terminal residue" evidence="2">
    <location>
        <position position="63"/>
    </location>
</feature>
<feature type="transmembrane region" description="Helical" evidence="1">
    <location>
        <begin position="28"/>
        <end position="52"/>
    </location>
</feature>
<keyword evidence="1" id="KW-0472">Membrane</keyword>
<organism evidence="2 3">
    <name type="scientific">Diploptera punctata</name>
    <name type="common">Pacific beetle cockroach</name>
    <dbReference type="NCBI Taxonomy" id="6984"/>
    <lineage>
        <taxon>Eukaryota</taxon>
        <taxon>Metazoa</taxon>
        <taxon>Ecdysozoa</taxon>
        <taxon>Arthropoda</taxon>
        <taxon>Hexapoda</taxon>
        <taxon>Insecta</taxon>
        <taxon>Pterygota</taxon>
        <taxon>Neoptera</taxon>
        <taxon>Polyneoptera</taxon>
        <taxon>Dictyoptera</taxon>
        <taxon>Blattodea</taxon>
        <taxon>Blaberoidea</taxon>
        <taxon>Blaberidae</taxon>
        <taxon>Diplopterinae</taxon>
        <taxon>Diploptera</taxon>
    </lineage>
</organism>
<keyword evidence="1" id="KW-1133">Transmembrane helix</keyword>
<dbReference type="Proteomes" id="UP001233999">
    <property type="component" value="Unassembled WGS sequence"/>
</dbReference>
<name>A0AAD8EQ64_DIPPU</name>
<evidence type="ECO:0000256" key="1">
    <source>
        <dbReference type="SAM" id="Phobius"/>
    </source>
</evidence>
<proteinExistence type="predicted"/>
<protein>
    <submittedName>
        <fullName evidence="2">Uncharacterized protein</fullName>
    </submittedName>
</protein>
<evidence type="ECO:0000313" key="2">
    <source>
        <dbReference type="EMBL" id="KAJ9599095.1"/>
    </source>
</evidence>
<comment type="caution">
    <text evidence="2">The sequence shown here is derived from an EMBL/GenBank/DDBJ whole genome shotgun (WGS) entry which is preliminary data.</text>
</comment>
<keyword evidence="1" id="KW-0812">Transmembrane</keyword>